<dbReference type="EC" id="2.3.2.27" evidence="2"/>
<feature type="region of interest" description="Disordered" evidence="10">
    <location>
        <begin position="253"/>
        <end position="338"/>
    </location>
</feature>
<gene>
    <name evidence="12" type="primary">107366735</name>
</gene>
<evidence type="ECO:0000256" key="6">
    <source>
        <dbReference type="ARBA" id="ARBA00022833"/>
    </source>
</evidence>
<dbReference type="Proteomes" id="UP000015104">
    <property type="component" value="Unassembled WGS sequence"/>
</dbReference>
<dbReference type="AlphaFoldDB" id="T1KS77"/>
<name>T1KS77_TETUR</name>
<dbReference type="OrthoDB" id="6502354at2759"/>
<dbReference type="GO" id="GO:0008270">
    <property type="term" value="F:zinc ion binding"/>
    <property type="evidence" value="ECO:0007669"/>
    <property type="project" value="UniProtKB-KW"/>
</dbReference>
<dbReference type="KEGG" id="tut:107366735"/>
<dbReference type="HOGENOM" id="CLU_822150_0_0_1"/>
<feature type="compositionally biased region" description="Low complexity" evidence="10">
    <location>
        <begin position="304"/>
        <end position="317"/>
    </location>
</feature>
<dbReference type="InterPro" id="IPR013083">
    <property type="entry name" value="Znf_RING/FYVE/PHD"/>
</dbReference>
<keyword evidence="7" id="KW-0805">Transcription regulation</keyword>
<dbReference type="GO" id="GO:0006513">
    <property type="term" value="P:protein monoubiquitination"/>
    <property type="evidence" value="ECO:0007669"/>
    <property type="project" value="TreeGrafter"/>
</dbReference>
<dbReference type="InterPro" id="IPR001841">
    <property type="entry name" value="Znf_RING"/>
</dbReference>
<dbReference type="PROSITE" id="PS50089">
    <property type="entry name" value="ZF_RING_2"/>
    <property type="match status" value="1"/>
</dbReference>
<organism evidence="12 13">
    <name type="scientific">Tetranychus urticae</name>
    <name type="common">Two-spotted spider mite</name>
    <dbReference type="NCBI Taxonomy" id="32264"/>
    <lineage>
        <taxon>Eukaryota</taxon>
        <taxon>Metazoa</taxon>
        <taxon>Ecdysozoa</taxon>
        <taxon>Arthropoda</taxon>
        <taxon>Chelicerata</taxon>
        <taxon>Arachnida</taxon>
        <taxon>Acari</taxon>
        <taxon>Acariformes</taxon>
        <taxon>Trombidiformes</taxon>
        <taxon>Prostigmata</taxon>
        <taxon>Eleutherengona</taxon>
        <taxon>Raphignathae</taxon>
        <taxon>Tetranychoidea</taxon>
        <taxon>Tetranychidae</taxon>
        <taxon>Tetranychus</taxon>
    </lineage>
</organism>
<dbReference type="PANTHER" id="PTHR46077">
    <property type="entry name" value="E3 UBIQUITIN-PROTEIN LIGASE TOPORS"/>
    <property type="match status" value="1"/>
</dbReference>
<accession>T1KS77</accession>
<dbReference type="InterPro" id="IPR018957">
    <property type="entry name" value="Znf_C3HC4_RING-type"/>
</dbReference>
<protein>
    <recommendedName>
        <fullName evidence="2">RING-type E3 ubiquitin transferase</fullName>
        <ecNumber evidence="2">2.3.2.27</ecNumber>
    </recommendedName>
</protein>
<feature type="compositionally biased region" description="Basic and acidic residues" evidence="10">
    <location>
        <begin position="1"/>
        <end position="18"/>
    </location>
</feature>
<dbReference type="GO" id="GO:0061630">
    <property type="term" value="F:ubiquitin protein ligase activity"/>
    <property type="evidence" value="ECO:0007669"/>
    <property type="project" value="UniProtKB-EC"/>
</dbReference>
<evidence type="ECO:0000313" key="13">
    <source>
        <dbReference type="Proteomes" id="UP000015104"/>
    </source>
</evidence>
<evidence type="ECO:0000256" key="1">
    <source>
        <dbReference type="ARBA" id="ARBA00000900"/>
    </source>
</evidence>
<keyword evidence="3" id="KW-0808">Transferase</keyword>
<dbReference type="Pfam" id="PF00097">
    <property type="entry name" value="zf-C3HC4"/>
    <property type="match status" value="1"/>
</dbReference>
<evidence type="ECO:0000313" key="12">
    <source>
        <dbReference type="EnsemblMetazoa" id="tetur19g02150.1"/>
    </source>
</evidence>
<keyword evidence="4" id="KW-0479">Metal-binding</keyword>
<dbReference type="PANTHER" id="PTHR46077:SF1">
    <property type="entry name" value="TOP1 BINDING ARGININE_SERINE RICH PROTEIN, E3 UBIQUITIN LIGASE"/>
    <property type="match status" value="1"/>
</dbReference>
<feature type="compositionally biased region" description="Low complexity" evidence="10">
    <location>
        <begin position="279"/>
        <end position="290"/>
    </location>
</feature>
<keyword evidence="13" id="KW-1185">Reference proteome</keyword>
<dbReference type="PROSITE" id="PS00518">
    <property type="entry name" value="ZF_RING_1"/>
    <property type="match status" value="1"/>
</dbReference>
<dbReference type="SUPFAM" id="SSF57850">
    <property type="entry name" value="RING/U-box"/>
    <property type="match status" value="1"/>
</dbReference>
<evidence type="ECO:0000256" key="8">
    <source>
        <dbReference type="ARBA" id="ARBA00023163"/>
    </source>
</evidence>
<evidence type="ECO:0000256" key="3">
    <source>
        <dbReference type="ARBA" id="ARBA00022679"/>
    </source>
</evidence>
<dbReference type="GO" id="GO:0000209">
    <property type="term" value="P:protein polyubiquitination"/>
    <property type="evidence" value="ECO:0007669"/>
    <property type="project" value="TreeGrafter"/>
</dbReference>
<feature type="compositionally biased region" description="Polar residues" evidence="10">
    <location>
        <begin position="291"/>
        <end position="303"/>
    </location>
</feature>
<feature type="region of interest" description="Disordered" evidence="10">
    <location>
        <begin position="143"/>
        <end position="176"/>
    </location>
</feature>
<dbReference type="EnsemblMetazoa" id="tetur19g02150.1">
    <property type="protein sequence ID" value="tetur19g02150.1"/>
    <property type="gene ID" value="tetur19g02150"/>
</dbReference>
<sequence>MSEDQRRRRHKDDDETREKLRRKLSLNNKSTDNQCTICLNNIRDLSFADCCLHPFCRFCIIEWSKRSNHCPVCRTVFDNILTNVKSDSEYEAIPIEPPPLPLNTIPLINIVRDIIVSQDGRSTLIRTRISNDEGVTEITETRAANETTPTSTNNEGTRVERDPNQPVTNPAIPNNQSTTEIEEIGRFMDVLFHTLLAPEPYSAIALIEEPSQPLARPRAQGPRPFFPPPMMIPLPRLGPRPYFPHAKRVPGEFNYPKFEWPKSTIDNRRGRSGIYRFPTRSNRGSTNSSTAPTRPSSHIDSTPSSEDNQQNSQNQESNSKERSRRRRKKPNKEEPPKD</sequence>
<dbReference type="SMART" id="SM00184">
    <property type="entry name" value="RING"/>
    <property type="match status" value="1"/>
</dbReference>
<dbReference type="Gene3D" id="3.30.40.10">
    <property type="entry name" value="Zinc/RING finger domain, C3HC4 (zinc finger)"/>
    <property type="match status" value="1"/>
</dbReference>
<reference evidence="13" key="1">
    <citation type="submission" date="2011-08" db="EMBL/GenBank/DDBJ databases">
        <authorList>
            <person name="Rombauts S."/>
        </authorList>
    </citation>
    <scope>NUCLEOTIDE SEQUENCE</scope>
    <source>
        <strain evidence="13">London</strain>
    </source>
</reference>
<proteinExistence type="predicted"/>
<feature type="compositionally biased region" description="Polar residues" evidence="10">
    <location>
        <begin position="165"/>
        <end position="176"/>
    </location>
</feature>
<evidence type="ECO:0000259" key="11">
    <source>
        <dbReference type="PROSITE" id="PS50089"/>
    </source>
</evidence>
<evidence type="ECO:0000256" key="9">
    <source>
        <dbReference type="PROSITE-ProRule" id="PRU00175"/>
    </source>
</evidence>
<keyword evidence="6" id="KW-0862">Zinc</keyword>
<comment type="catalytic activity">
    <reaction evidence="1">
        <text>S-ubiquitinyl-[E2 ubiquitin-conjugating enzyme]-L-cysteine + [acceptor protein]-L-lysine = [E2 ubiquitin-conjugating enzyme]-L-cysteine + N(6)-ubiquitinyl-[acceptor protein]-L-lysine.</text>
        <dbReference type="EC" id="2.3.2.27"/>
    </reaction>
</comment>
<evidence type="ECO:0000256" key="10">
    <source>
        <dbReference type="SAM" id="MobiDB-lite"/>
    </source>
</evidence>
<evidence type="ECO:0000256" key="5">
    <source>
        <dbReference type="ARBA" id="ARBA00022771"/>
    </source>
</evidence>
<feature type="region of interest" description="Disordered" evidence="10">
    <location>
        <begin position="1"/>
        <end position="21"/>
    </location>
</feature>
<dbReference type="InterPro" id="IPR017907">
    <property type="entry name" value="Znf_RING_CS"/>
</dbReference>
<feature type="domain" description="RING-type" evidence="11">
    <location>
        <begin position="35"/>
        <end position="74"/>
    </location>
</feature>
<feature type="compositionally biased region" description="Polar residues" evidence="10">
    <location>
        <begin position="143"/>
        <end position="156"/>
    </location>
</feature>
<evidence type="ECO:0000256" key="4">
    <source>
        <dbReference type="ARBA" id="ARBA00022723"/>
    </source>
</evidence>
<dbReference type="EMBL" id="CAEY01000423">
    <property type="status" value="NOT_ANNOTATED_CDS"/>
    <property type="molecule type" value="Genomic_DNA"/>
</dbReference>
<reference evidence="12" key="2">
    <citation type="submission" date="2015-06" db="UniProtKB">
        <authorList>
            <consortium name="EnsemblMetazoa"/>
        </authorList>
    </citation>
    <scope>IDENTIFICATION</scope>
</reference>
<evidence type="ECO:0000256" key="2">
    <source>
        <dbReference type="ARBA" id="ARBA00012483"/>
    </source>
</evidence>
<keyword evidence="5 9" id="KW-0863">Zinc-finger</keyword>
<dbReference type="STRING" id="32264.T1KS77"/>
<dbReference type="eggNOG" id="KOG4430">
    <property type="taxonomic scope" value="Eukaryota"/>
</dbReference>
<evidence type="ECO:0000256" key="7">
    <source>
        <dbReference type="ARBA" id="ARBA00023015"/>
    </source>
</evidence>
<keyword evidence="8" id="KW-0804">Transcription</keyword>